<dbReference type="eggNOG" id="ENOG50339G5">
    <property type="taxonomic scope" value="Bacteria"/>
</dbReference>
<name>A0A074KX96_9BACT</name>
<dbReference type="Proteomes" id="UP000027821">
    <property type="component" value="Unassembled WGS sequence"/>
</dbReference>
<reference evidence="1 2" key="1">
    <citation type="submission" date="2014-04" db="EMBL/GenBank/DDBJ databases">
        <title>Characterization and application of a salt tolerant electro-active bacterium.</title>
        <authorList>
            <person name="Yang L."/>
            <person name="Wei S."/>
            <person name="Tay Q.X.M."/>
        </authorList>
    </citation>
    <scope>NUCLEOTIDE SEQUENCE [LARGE SCALE GENOMIC DNA]</scope>
    <source>
        <strain evidence="1 2">LY1</strain>
    </source>
</reference>
<dbReference type="STRING" id="1048983.EL17_18735"/>
<dbReference type="AlphaFoldDB" id="A0A074KX96"/>
<protein>
    <submittedName>
        <fullName evidence="1">Uncharacterized protein</fullName>
    </submittedName>
</protein>
<keyword evidence="2" id="KW-1185">Reference proteome</keyword>
<gene>
    <name evidence="1" type="ORF">EL17_18735</name>
</gene>
<evidence type="ECO:0000313" key="1">
    <source>
        <dbReference type="EMBL" id="KEO72238.1"/>
    </source>
</evidence>
<evidence type="ECO:0000313" key="2">
    <source>
        <dbReference type="Proteomes" id="UP000027821"/>
    </source>
</evidence>
<sequence length="274" mass="32694">MKTLETKIIDTIKFGEYLFWQIIKSEEDVSLRHLENDVDYNRSIENNKDRFSELINSLMKLIIVFIEKQILPSYLEMFKNEILNKLTNEYLFQINFEPEMHETSKLICDIRVFLYPFSQFDSVSDDLNYKKFGFRYLENILNQTGYIISQSEKFPLKETEVYKAVKTVIKSTFLNSHEAGSNFRKIGKEYKPDILVPELEVAIEYKYGDSEQKIIKCIEQIIIDVQGYQKDGAYKMFYAVFYVKNDLIGKLRFEEIWKEYNFPNNWKPIYCTGK</sequence>
<dbReference type="OrthoDB" id="1094214at2"/>
<comment type="caution">
    <text evidence="1">The sequence shown here is derived from an EMBL/GenBank/DDBJ whole genome shotgun (WGS) entry which is preliminary data.</text>
</comment>
<dbReference type="EMBL" id="JMIH01000026">
    <property type="protein sequence ID" value="KEO72238.1"/>
    <property type="molecule type" value="Genomic_DNA"/>
</dbReference>
<dbReference type="RefSeq" id="WP_051720196.1">
    <property type="nucleotide sequence ID" value="NZ_JMIH01000026.1"/>
</dbReference>
<proteinExistence type="predicted"/>
<organism evidence="1 2">
    <name type="scientific">Anditalea andensis</name>
    <dbReference type="NCBI Taxonomy" id="1048983"/>
    <lineage>
        <taxon>Bacteria</taxon>
        <taxon>Pseudomonadati</taxon>
        <taxon>Bacteroidota</taxon>
        <taxon>Cytophagia</taxon>
        <taxon>Cytophagales</taxon>
        <taxon>Cytophagaceae</taxon>
        <taxon>Anditalea</taxon>
    </lineage>
</organism>
<accession>A0A074KX96</accession>